<dbReference type="InterPro" id="IPR016053">
    <property type="entry name" value="Haem_Oase-like"/>
</dbReference>
<keyword evidence="3" id="KW-0408">Iron</keyword>
<name>R7SEV6_CONPW</name>
<dbReference type="KEGG" id="cput:CONPUDRAFT_113263"/>
<dbReference type="AlphaFoldDB" id="R7SEV6"/>
<dbReference type="PANTHER" id="PTHR10720:SF0">
    <property type="entry name" value="HEME OXYGENASE"/>
    <property type="match status" value="1"/>
</dbReference>
<keyword evidence="6" id="KW-1185">Reference proteome</keyword>
<organism evidence="5 6">
    <name type="scientific">Coniophora puteana (strain RWD-64-598)</name>
    <name type="common">Brown rot fungus</name>
    <dbReference type="NCBI Taxonomy" id="741705"/>
    <lineage>
        <taxon>Eukaryota</taxon>
        <taxon>Fungi</taxon>
        <taxon>Dikarya</taxon>
        <taxon>Basidiomycota</taxon>
        <taxon>Agaricomycotina</taxon>
        <taxon>Agaricomycetes</taxon>
        <taxon>Agaricomycetidae</taxon>
        <taxon>Boletales</taxon>
        <taxon>Coniophorineae</taxon>
        <taxon>Coniophoraceae</taxon>
        <taxon>Coniophora</taxon>
    </lineage>
</organism>
<keyword evidence="4" id="KW-0472">Membrane</keyword>
<keyword evidence="4" id="KW-1133">Transmembrane helix</keyword>
<protein>
    <submittedName>
        <fullName evidence="5">Heme oxygenase-like protein</fullName>
    </submittedName>
</protein>
<dbReference type="OMA" id="TEQLWFV"/>
<gene>
    <name evidence="5" type="ORF">CONPUDRAFT_113263</name>
</gene>
<dbReference type="eggNOG" id="KOG4480">
    <property type="taxonomic scope" value="Eukaryota"/>
</dbReference>
<dbReference type="GO" id="GO:0046872">
    <property type="term" value="F:metal ion binding"/>
    <property type="evidence" value="ECO:0007669"/>
    <property type="project" value="UniProtKB-KW"/>
</dbReference>
<keyword evidence="4" id="KW-0812">Transmembrane</keyword>
<dbReference type="Pfam" id="PF01126">
    <property type="entry name" value="Heme_oxygenase"/>
    <property type="match status" value="2"/>
</dbReference>
<evidence type="ECO:0000256" key="4">
    <source>
        <dbReference type="SAM" id="Phobius"/>
    </source>
</evidence>
<dbReference type="CDD" id="cd19165">
    <property type="entry name" value="HemeO"/>
    <property type="match status" value="1"/>
</dbReference>
<evidence type="ECO:0000256" key="3">
    <source>
        <dbReference type="ARBA" id="ARBA00023004"/>
    </source>
</evidence>
<keyword evidence="2" id="KW-0479">Metal-binding</keyword>
<keyword evidence="1" id="KW-0349">Heme</keyword>
<dbReference type="GO" id="GO:0006788">
    <property type="term" value="P:heme oxidation"/>
    <property type="evidence" value="ECO:0007669"/>
    <property type="project" value="InterPro"/>
</dbReference>
<reference evidence="6" key="1">
    <citation type="journal article" date="2012" name="Science">
        <title>The Paleozoic origin of enzymatic lignin decomposition reconstructed from 31 fungal genomes.</title>
        <authorList>
            <person name="Floudas D."/>
            <person name="Binder M."/>
            <person name="Riley R."/>
            <person name="Barry K."/>
            <person name="Blanchette R.A."/>
            <person name="Henrissat B."/>
            <person name="Martinez A.T."/>
            <person name="Otillar R."/>
            <person name="Spatafora J.W."/>
            <person name="Yadav J.S."/>
            <person name="Aerts A."/>
            <person name="Benoit I."/>
            <person name="Boyd A."/>
            <person name="Carlson A."/>
            <person name="Copeland A."/>
            <person name="Coutinho P.M."/>
            <person name="de Vries R.P."/>
            <person name="Ferreira P."/>
            <person name="Findley K."/>
            <person name="Foster B."/>
            <person name="Gaskell J."/>
            <person name="Glotzer D."/>
            <person name="Gorecki P."/>
            <person name="Heitman J."/>
            <person name="Hesse C."/>
            <person name="Hori C."/>
            <person name="Igarashi K."/>
            <person name="Jurgens J.A."/>
            <person name="Kallen N."/>
            <person name="Kersten P."/>
            <person name="Kohler A."/>
            <person name="Kuees U."/>
            <person name="Kumar T.K.A."/>
            <person name="Kuo A."/>
            <person name="LaButti K."/>
            <person name="Larrondo L.F."/>
            <person name="Lindquist E."/>
            <person name="Ling A."/>
            <person name="Lombard V."/>
            <person name="Lucas S."/>
            <person name="Lundell T."/>
            <person name="Martin R."/>
            <person name="McLaughlin D.J."/>
            <person name="Morgenstern I."/>
            <person name="Morin E."/>
            <person name="Murat C."/>
            <person name="Nagy L.G."/>
            <person name="Nolan M."/>
            <person name="Ohm R.A."/>
            <person name="Patyshakuliyeva A."/>
            <person name="Rokas A."/>
            <person name="Ruiz-Duenas F.J."/>
            <person name="Sabat G."/>
            <person name="Salamov A."/>
            <person name="Samejima M."/>
            <person name="Schmutz J."/>
            <person name="Slot J.C."/>
            <person name="St John F."/>
            <person name="Stenlid J."/>
            <person name="Sun H."/>
            <person name="Sun S."/>
            <person name="Syed K."/>
            <person name="Tsang A."/>
            <person name="Wiebenga A."/>
            <person name="Young D."/>
            <person name="Pisabarro A."/>
            <person name="Eastwood D.C."/>
            <person name="Martin F."/>
            <person name="Cullen D."/>
            <person name="Grigoriev I.V."/>
            <person name="Hibbett D.S."/>
        </authorList>
    </citation>
    <scope>NUCLEOTIDE SEQUENCE [LARGE SCALE GENOMIC DNA]</scope>
    <source>
        <strain evidence="6">RWD-64-598 SS2</strain>
    </source>
</reference>
<dbReference type="GO" id="GO:0004392">
    <property type="term" value="F:heme oxygenase (decyclizing) activity"/>
    <property type="evidence" value="ECO:0007669"/>
    <property type="project" value="InterPro"/>
</dbReference>
<evidence type="ECO:0000313" key="6">
    <source>
        <dbReference type="Proteomes" id="UP000053558"/>
    </source>
</evidence>
<dbReference type="PANTHER" id="PTHR10720">
    <property type="entry name" value="HEME OXYGENASE"/>
    <property type="match status" value="1"/>
</dbReference>
<dbReference type="Gene3D" id="1.20.910.10">
    <property type="entry name" value="Heme oxygenase-like"/>
    <property type="match status" value="1"/>
</dbReference>
<evidence type="ECO:0000256" key="1">
    <source>
        <dbReference type="ARBA" id="ARBA00022617"/>
    </source>
</evidence>
<dbReference type="EMBL" id="JH711591">
    <property type="protein sequence ID" value="EIW74696.1"/>
    <property type="molecule type" value="Genomic_DNA"/>
</dbReference>
<proteinExistence type="predicted"/>
<dbReference type="GeneID" id="19198996"/>
<dbReference type="OrthoDB" id="652091at2759"/>
<accession>R7SEV6</accession>
<dbReference type="Proteomes" id="UP000053558">
    <property type="component" value="Unassembled WGS sequence"/>
</dbReference>
<dbReference type="RefSeq" id="XP_007775288.1">
    <property type="nucleotide sequence ID" value="XM_007777098.1"/>
</dbReference>
<dbReference type="InterPro" id="IPR016084">
    <property type="entry name" value="Haem_Oase-like_multi-hlx"/>
</dbReference>
<dbReference type="InterPro" id="IPR002051">
    <property type="entry name" value="Haem_Oase"/>
</dbReference>
<sequence length="323" mass="35203">MVIAVDYSLSASTLLRESTKRAHESVENTQGAVWLASGKLPKEEYVRFLVMLWHIYDALERGLQAHASDPLVSSVWTPLAPVVSRADTIAADIVHLLHLDETSAQTRSWLSHPTVSALLSSPPPGFTEYINRINRYSDPDSSSSSSFSAPRALAHAYVRYLGDLSGGQIIRQRITKAYALDRADGRGIAFYRFGTLESPDAVAGPSDLRRIKEQFRRRLDESVGGDQKVKAVLIEEANLAFRLNEGLFSALQGPTAEDQDAPKVVYDNTKAPSSSAPLVSVSTVISFIMAASLAHFILVVTGFTGTAGSVKYKAFEDWLFGGV</sequence>
<evidence type="ECO:0000256" key="2">
    <source>
        <dbReference type="ARBA" id="ARBA00022723"/>
    </source>
</evidence>
<feature type="transmembrane region" description="Helical" evidence="4">
    <location>
        <begin position="278"/>
        <end position="303"/>
    </location>
</feature>
<evidence type="ECO:0000313" key="5">
    <source>
        <dbReference type="EMBL" id="EIW74696.1"/>
    </source>
</evidence>
<dbReference type="SUPFAM" id="SSF48613">
    <property type="entry name" value="Heme oxygenase-like"/>
    <property type="match status" value="1"/>
</dbReference>